<evidence type="ECO:0000313" key="4">
    <source>
        <dbReference type="Proteomes" id="UP001228113"/>
    </source>
</evidence>
<keyword evidence="4" id="KW-1185">Reference proteome</keyword>
<reference evidence="3" key="1">
    <citation type="journal article" date="2023" name="Int. J. Syst. Evol. Microbiol.">
        <title>Mesoterricola silvestris gen. nov., sp. nov., Mesoterricola sediminis sp. nov., Geothrix oryzae sp. nov., Geothrix edaphica sp. nov., Geothrix rubra sp. nov., and Geothrix limicola sp. nov., six novel members of Acidobacteriota isolated from soils.</title>
        <authorList>
            <person name="Itoh H."/>
            <person name="Sugisawa Y."/>
            <person name="Mise K."/>
            <person name="Xu Z."/>
            <person name="Kuniyasu M."/>
            <person name="Ushijima N."/>
            <person name="Kawano K."/>
            <person name="Kobayashi E."/>
            <person name="Shiratori Y."/>
            <person name="Masuda Y."/>
            <person name="Senoo K."/>
        </authorList>
    </citation>
    <scope>NUCLEOTIDE SEQUENCE</scope>
    <source>
        <strain evidence="3">W786</strain>
    </source>
</reference>
<dbReference type="RefSeq" id="WP_316410804.1">
    <property type="nucleotide sequence ID" value="NZ_AP027081.1"/>
</dbReference>
<gene>
    <name evidence="3" type="ORF">METESE_36950</name>
</gene>
<evidence type="ECO:0000313" key="3">
    <source>
        <dbReference type="EMBL" id="BDU78737.1"/>
    </source>
</evidence>
<proteinExistence type="predicted"/>
<feature type="region of interest" description="Disordered" evidence="1">
    <location>
        <begin position="186"/>
        <end position="224"/>
    </location>
</feature>
<evidence type="ECO:0000256" key="2">
    <source>
        <dbReference type="SAM" id="SignalP"/>
    </source>
</evidence>
<evidence type="ECO:0000256" key="1">
    <source>
        <dbReference type="SAM" id="MobiDB-lite"/>
    </source>
</evidence>
<protein>
    <submittedName>
        <fullName evidence="3">Uncharacterized protein</fullName>
    </submittedName>
</protein>
<name>A0AA48H351_9BACT</name>
<accession>A0AA48H351</accession>
<feature type="chain" id="PRO_5041235235" evidence="2">
    <location>
        <begin position="21"/>
        <end position="224"/>
    </location>
</feature>
<feature type="signal peptide" evidence="2">
    <location>
        <begin position="1"/>
        <end position="20"/>
    </location>
</feature>
<dbReference type="AlphaFoldDB" id="A0AA48H351"/>
<dbReference type="Proteomes" id="UP001228113">
    <property type="component" value="Chromosome"/>
</dbReference>
<feature type="compositionally biased region" description="Basic and acidic residues" evidence="1">
    <location>
        <begin position="212"/>
        <end position="224"/>
    </location>
</feature>
<keyword evidence="2" id="KW-0732">Signal</keyword>
<sequence>MKRHLPIAFAAFGMALLAPASPLRAEAPDLLVELPLLYRGPSLDKLDEGAGHLALLAEGWSATKLVSFKEGLIVDGLPCKVVVLQGRPWVRAVSLSMGDDARPGSIKGQQGGVVYSAEGLRALREALVAHLGSGLNVRLRAQVTWTGGNRSRGAMAPVVELGPCAKAVDILDRWIKEGALLSWRSPDGGTGEPVLSSLGGNLPVEAAPAPEAEEKKEAAPPRHP</sequence>
<organism evidence="3 4">
    <name type="scientific">Mesoterricola sediminis</name>
    <dbReference type="NCBI Taxonomy" id="2927980"/>
    <lineage>
        <taxon>Bacteria</taxon>
        <taxon>Pseudomonadati</taxon>
        <taxon>Acidobacteriota</taxon>
        <taxon>Holophagae</taxon>
        <taxon>Holophagales</taxon>
        <taxon>Holophagaceae</taxon>
        <taxon>Mesoterricola</taxon>
    </lineage>
</organism>
<dbReference type="EMBL" id="AP027081">
    <property type="protein sequence ID" value="BDU78737.1"/>
    <property type="molecule type" value="Genomic_DNA"/>
</dbReference>
<dbReference type="KEGG" id="msea:METESE_36950"/>